<keyword evidence="4" id="KW-1185">Reference proteome</keyword>
<keyword evidence="1" id="KW-0175">Coiled coil</keyword>
<protein>
    <submittedName>
        <fullName evidence="3">Uncharacterized protein</fullName>
    </submittedName>
</protein>
<feature type="compositionally biased region" description="Basic and acidic residues" evidence="2">
    <location>
        <begin position="7"/>
        <end position="23"/>
    </location>
</feature>
<dbReference type="Proteomes" id="UP000677804">
    <property type="component" value="Chromosome"/>
</dbReference>
<dbReference type="EMBL" id="CP074405">
    <property type="protein sequence ID" value="QVI62098.1"/>
    <property type="molecule type" value="Genomic_DNA"/>
</dbReference>
<accession>A0ABX8D3S8</accession>
<organism evidence="3 4">
    <name type="scientific">Cellulomonas wangleii</name>
    <dbReference type="NCBI Taxonomy" id="2816956"/>
    <lineage>
        <taxon>Bacteria</taxon>
        <taxon>Bacillati</taxon>
        <taxon>Actinomycetota</taxon>
        <taxon>Actinomycetes</taxon>
        <taxon>Micrococcales</taxon>
        <taxon>Cellulomonadaceae</taxon>
        <taxon>Cellulomonas</taxon>
    </lineage>
</organism>
<feature type="region of interest" description="Disordered" evidence="2">
    <location>
        <begin position="1"/>
        <end position="28"/>
    </location>
</feature>
<evidence type="ECO:0000256" key="1">
    <source>
        <dbReference type="SAM" id="Coils"/>
    </source>
</evidence>
<proteinExistence type="predicted"/>
<evidence type="ECO:0000256" key="2">
    <source>
        <dbReference type="SAM" id="MobiDB-lite"/>
    </source>
</evidence>
<dbReference type="RefSeq" id="WP_207339666.1">
    <property type="nucleotide sequence ID" value="NZ_CP074405.1"/>
</dbReference>
<feature type="coiled-coil region" evidence="1">
    <location>
        <begin position="42"/>
        <end position="90"/>
    </location>
</feature>
<reference evidence="3 4" key="1">
    <citation type="submission" date="2021-05" db="EMBL/GenBank/DDBJ databases">
        <title>Novel species in genus Cellulomonas.</title>
        <authorList>
            <person name="Zhang G."/>
        </authorList>
    </citation>
    <scope>NUCLEOTIDE SEQUENCE [LARGE SCALE GENOMIC DNA]</scope>
    <source>
        <strain evidence="4">zg-ZUI222</strain>
    </source>
</reference>
<gene>
    <name evidence="3" type="ORF">KG103_17060</name>
</gene>
<name>A0ABX8D3S8_9CELL</name>
<evidence type="ECO:0000313" key="4">
    <source>
        <dbReference type="Proteomes" id="UP000677804"/>
    </source>
</evidence>
<sequence length="217" mass="24636">MPSRPYGRRDGARQRATELEERLSGATEGELPADVLEYRQLLETAEDERGGLAAERDRLAADLEIQNERARDLQAQVEQLQHGLDKAARSGSSRVATTRGGDVFERLWPRLVLHEDAKAYLVDVRTCARPQMVGHVLSQLDRGEAVPLKRFRATEHVLEVNAHIRIDATGRDRGRVYVRRLGDGRLWVYIDRKDDPKHQTAFARRIDGLPEPESETL</sequence>
<evidence type="ECO:0000313" key="3">
    <source>
        <dbReference type="EMBL" id="QVI62098.1"/>
    </source>
</evidence>